<protein>
    <submittedName>
        <fullName evidence="2">TIGR02677 family protein</fullName>
    </submittedName>
</protein>
<name>A0ABN2TB84_9ACTN</name>
<keyword evidence="3" id="KW-1185">Reference proteome</keyword>
<accession>A0ABN2TB84</accession>
<dbReference type="NCBIfam" id="TIGR02677">
    <property type="entry name" value="TIGR02677 family protein"/>
    <property type="match status" value="1"/>
</dbReference>
<evidence type="ECO:0000313" key="3">
    <source>
        <dbReference type="Proteomes" id="UP001501585"/>
    </source>
</evidence>
<feature type="compositionally biased region" description="Low complexity" evidence="1">
    <location>
        <begin position="1"/>
        <end position="19"/>
    </location>
</feature>
<proteinExistence type="predicted"/>
<dbReference type="Pfam" id="PF09660">
    <property type="entry name" value="DUF2397"/>
    <property type="match status" value="1"/>
</dbReference>
<comment type="caution">
    <text evidence="2">The sequence shown here is derived from an EMBL/GenBank/DDBJ whole genome shotgun (WGS) entry which is preliminary data.</text>
</comment>
<feature type="region of interest" description="Disordered" evidence="1">
    <location>
        <begin position="1"/>
        <end position="26"/>
    </location>
</feature>
<sequence length="551" mass="60586">MSAADPPQAAAPDDGPGPSSRHRPFSYLTAPNAPLYRAVMGVFVREKERYTVHLRPEDVHRLLPEEQRPAERETVVEALDRLTEWGNLRPDPDTTRVTAVEDFYRRRYIYQLTREGEAVEEALAAYDAGLGRRGALQAVALADIEARLRELLAHVGQPSPDPAVVHLALRDLAGRFGDLADNARAFMGSLQRTIDLHDADVAVFLAYKDRLIDYLERFIRDLVVTGSAITRLLTELEQPAPTGGPAIDRLLRIAAERDAEDAAPGAPDATDPAVGTDNRALDTALDTWRGKWDGLRGWFLRSSGHEPQAKLLRSAARSAIPQLLAVVSALNERRSGRSDRSADFRALARWFADAPDDASRHRLWRAAFGLYPARHLTIDTTTLERRHAEPVPPSTPWSEAEPLRISPQLRKTGQYERKGKPNKITDRTAERRHLAEIARKQSEEIAAARARLDTGGPIRLSDIGELDPAAFALFLGLLGDALATWRPGITQTVATSNDGGMEIRLRALDGAGTAEIRTPHGVFSGPDHLVEILDVEARAAARLDHGEGNGP</sequence>
<reference evidence="2 3" key="1">
    <citation type="journal article" date="2019" name="Int. J. Syst. Evol. Microbiol.">
        <title>The Global Catalogue of Microorganisms (GCM) 10K type strain sequencing project: providing services to taxonomists for standard genome sequencing and annotation.</title>
        <authorList>
            <consortium name="The Broad Institute Genomics Platform"/>
            <consortium name="The Broad Institute Genome Sequencing Center for Infectious Disease"/>
            <person name="Wu L."/>
            <person name="Ma J."/>
        </authorList>
    </citation>
    <scope>NUCLEOTIDE SEQUENCE [LARGE SCALE GENOMIC DNA]</scope>
    <source>
        <strain evidence="2 3">JCM 15313</strain>
    </source>
</reference>
<dbReference type="Proteomes" id="UP001501585">
    <property type="component" value="Unassembled WGS sequence"/>
</dbReference>
<dbReference type="EMBL" id="BAAAPC010000014">
    <property type="protein sequence ID" value="GAA2003662.1"/>
    <property type="molecule type" value="Genomic_DNA"/>
</dbReference>
<dbReference type="RefSeq" id="WP_344163570.1">
    <property type="nucleotide sequence ID" value="NZ_BAAAPC010000014.1"/>
</dbReference>
<dbReference type="InterPro" id="IPR013493">
    <property type="entry name" value="CHP02677"/>
</dbReference>
<organism evidence="2 3">
    <name type="scientific">Nocardiopsis rhodophaea</name>
    <dbReference type="NCBI Taxonomy" id="280238"/>
    <lineage>
        <taxon>Bacteria</taxon>
        <taxon>Bacillati</taxon>
        <taxon>Actinomycetota</taxon>
        <taxon>Actinomycetes</taxon>
        <taxon>Streptosporangiales</taxon>
        <taxon>Nocardiopsidaceae</taxon>
        <taxon>Nocardiopsis</taxon>
    </lineage>
</organism>
<evidence type="ECO:0000256" key="1">
    <source>
        <dbReference type="SAM" id="MobiDB-lite"/>
    </source>
</evidence>
<evidence type="ECO:0000313" key="2">
    <source>
        <dbReference type="EMBL" id="GAA2003662.1"/>
    </source>
</evidence>
<gene>
    <name evidence="2" type="ORF">GCM10009799_33470</name>
</gene>